<dbReference type="RefSeq" id="WP_075131185.1">
    <property type="nucleotide sequence ID" value="NZ_MSIF01000001.1"/>
</dbReference>
<dbReference type="OrthoDB" id="7356823at2"/>
<keyword evidence="2" id="KW-0418">Kinase</keyword>
<dbReference type="GO" id="GO:0005509">
    <property type="term" value="F:calcium ion binding"/>
    <property type="evidence" value="ECO:0007669"/>
    <property type="project" value="InterPro"/>
</dbReference>
<organism evidence="2 3">
    <name type="scientific">Actinophytocola xinjiangensis</name>
    <dbReference type="NCBI Taxonomy" id="485602"/>
    <lineage>
        <taxon>Bacteria</taxon>
        <taxon>Bacillati</taxon>
        <taxon>Actinomycetota</taxon>
        <taxon>Actinomycetes</taxon>
        <taxon>Pseudonocardiales</taxon>
        <taxon>Pseudonocardiaceae</taxon>
    </lineage>
</organism>
<dbReference type="Proteomes" id="UP000185696">
    <property type="component" value="Unassembled WGS sequence"/>
</dbReference>
<gene>
    <name evidence="2" type="ORF">BLA60_03650</name>
</gene>
<dbReference type="AlphaFoldDB" id="A0A7Z0WTK0"/>
<protein>
    <submittedName>
        <fullName evidence="2">Histidine kinase</fullName>
    </submittedName>
</protein>
<reference evidence="2 3" key="1">
    <citation type="submission" date="2016-12" db="EMBL/GenBank/DDBJ databases">
        <title>The draft genome sequence of Actinophytocola xinjiangensis.</title>
        <authorList>
            <person name="Wang W."/>
            <person name="Yuan L."/>
        </authorList>
    </citation>
    <scope>NUCLEOTIDE SEQUENCE [LARGE SCALE GENOMIC DNA]</scope>
    <source>
        <strain evidence="2 3">CGMCC 4.4663</strain>
    </source>
</reference>
<dbReference type="CDD" id="cd00051">
    <property type="entry name" value="EFh"/>
    <property type="match status" value="1"/>
</dbReference>
<evidence type="ECO:0000259" key="1">
    <source>
        <dbReference type="PROSITE" id="PS50222"/>
    </source>
</evidence>
<dbReference type="SUPFAM" id="SSF47473">
    <property type="entry name" value="EF-hand"/>
    <property type="match status" value="1"/>
</dbReference>
<dbReference type="GO" id="GO:0016301">
    <property type="term" value="F:kinase activity"/>
    <property type="evidence" value="ECO:0007669"/>
    <property type="project" value="UniProtKB-KW"/>
</dbReference>
<evidence type="ECO:0000313" key="2">
    <source>
        <dbReference type="EMBL" id="OLF14239.1"/>
    </source>
</evidence>
<name>A0A7Z0WTK0_9PSEU</name>
<dbReference type="PROSITE" id="PS00018">
    <property type="entry name" value="EF_HAND_1"/>
    <property type="match status" value="2"/>
</dbReference>
<keyword evidence="3" id="KW-1185">Reference proteome</keyword>
<dbReference type="Pfam" id="PF13833">
    <property type="entry name" value="EF-hand_8"/>
    <property type="match status" value="1"/>
</dbReference>
<dbReference type="Pfam" id="PF13202">
    <property type="entry name" value="EF-hand_5"/>
    <property type="match status" value="2"/>
</dbReference>
<keyword evidence="2" id="KW-0808">Transferase</keyword>
<comment type="caution">
    <text evidence="2">The sequence shown here is derived from an EMBL/GenBank/DDBJ whole genome shotgun (WGS) entry which is preliminary data.</text>
</comment>
<proteinExistence type="predicted"/>
<dbReference type="SMART" id="SM00054">
    <property type="entry name" value="EFh"/>
    <property type="match status" value="2"/>
</dbReference>
<sequence length="189" mass="20469">MNRSEFLVAKISYGFDCLDTDGDGALTEHDHVLMGRRAANSAGHQPGSPAETSMVDAYLRIWRDLHLPHIPDGGDAITRDQFIESTSSLVDDPAAARATIGALAEAFLAIADIDEDGQLSPAEFHSFQTGHFRDLGENDTSAAFSHLDTDGDGYLSAAEFIRTAVEFWSSDDPAAPGNWWVGRDPATFR</sequence>
<evidence type="ECO:0000313" key="3">
    <source>
        <dbReference type="Proteomes" id="UP000185696"/>
    </source>
</evidence>
<accession>A0A7Z0WTK0</accession>
<feature type="domain" description="EF-hand" evidence="1">
    <location>
        <begin position="135"/>
        <end position="170"/>
    </location>
</feature>
<dbReference type="PROSITE" id="PS50222">
    <property type="entry name" value="EF_HAND_2"/>
    <property type="match status" value="1"/>
</dbReference>
<dbReference type="InterPro" id="IPR002048">
    <property type="entry name" value="EF_hand_dom"/>
</dbReference>
<dbReference type="InterPro" id="IPR018247">
    <property type="entry name" value="EF_Hand_1_Ca_BS"/>
</dbReference>
<dbReference type="InterPro" id="IPR011992">
    <property type="entry name" value="EF-hand-dom_pair"/>
</dbReference>
<dbReference type="EMBL" id="MSIF01000001">
    <property type="protein sequence ID" value="OLF14239.1"/>
    <property type="molecule type" value="Genomic_DNA"/>
</dbReference>
<dbReference type="Gene3D" id="1.10.238.10">
    <property type="entry name" value="EF-hand"/>
    <property type="match status" value="1"/>
</dbReference>